<sequence length="56" mass="6659">MDRDLISKALQEIVLRDGKDLEKAKQYLRMKYRLEADDLVLKRRLEKILQTEKAVA</sequence>
<dbReference type="EMBL" id="JAFKCW010000003">
    <property type="protein sequence ID" value="MBN7801914.1"/>
    <property type="molecule type" value="Genomic_DNA"/>
</dbReference>
<dbReference type="Proteomes" id="UP000664698">
    <property type="component" value="Unassembled WGS sequence"/>
</dbReference>
<proteinExistence type="predicted"/>
<comment type="caution">
    <text evidence="1">The sequence shown here is derived from an EMBL/GenBank/DDBJ whole genome shotgun (WGS) entry which is preliminary data.</text>
</comment>
<protein>
    <submittedName>
        <fullName evidence="1">Uncharacterized protein</fullName>
    </submittedName>
</protein>
<dbReference type="RefSeq" id="WP_206569924.1">
    <property type="nucleotide sequence ID" value="NZ_JAFKCW010000003.1"/>
</dbReference>
<reference evidence="1 2" key="1">
    <citation type="submission" date="2021-03" db="EMBL/GenBank/DDBJ databases">
        <title>novel species isolated from a fishpond in China.</title>
        <authorList>
            <person name="Lu H."/>
            <person name="Cai Z."/>
        </authorList>
    </citation>
    <scope>NUCLEOTIDE SEQUENCE [LARGE SCALE GENOMIC DNA]</scope>
    <source>
        <strain evidence="1 2">JCM 31546</strain>
    </source>
</reference>
<organism evidence="1 2">
    <name type="scientific">Algoriphagus aestuariicola</name>
    <dbReference type="NCBI Taxonomy" id="1852016"/>
    <lineage>
        <taxon>Bacteria</taxon>
        <taxon>Pseudomonadati</taxon>
        <taxon>Bacteroidota</taxon>
        <taxon>Cytophagia</taxon>
        <taxon>Cytophagales</taxon>
        <taxon>Cyclobacteriaceae</taxon>
        <taxon>Algoriphagus</taxon>
    </lineage>
</organism>
<accession>A0ABS3BW38</accession>
<keyword evidence="2" id="KW-1185">Reference proteome</keyword>
<evidence type="ECO:0000313" key="1">
    <source>
        <dbReference type="EMBL" id="MBN7801914.1"/>
    </source>
</evidence>
<name>A0ABS3BW38_9BACT</name>
<evidence type="ECO:0000313" key="2">
    <source>
        <dbReference type="Proteomes" id="UP000664698"/>
    </source>
</evidence>
<gene>
    <name evidence="1" type="ORF">J0A67_13660</name>
</gene>